<gene>
    <name evidence="7" type="ORF">D5086_0000199560</name>
</gene>
<protein>
    <recommendedName>
        <fullName evidence="8">Core-2/I-branching beta-1,6-N-acetylglucosaminyltransferase family protein</fullName>
    </recommendedName>
</protein>
<proteinExistence type="predicted"/>
<sequence>MRSSKPRHLLWFGFKIVIALFSLSYCLFAYLKLHSHVKLPSLHPPAFHTSPSSRYHLFEGTPKIAFLFLARRDLPLDFLWDSFFKNVDAAKFSIYVHSTPGFVFNGTTTRSAFFYGQQLNCSIQVIWGESSMIEAEKLLLLAALHDPANQRFVLLSDSCVPLYSFSYLYSYLMSSSKSFVDSFIDVEEDRYSPKMSPVIRRDKWRKGSQHRNCIPDEHYVQTLLAMNGLEDELERRTLTFTMWNHSVTKAQTSWHPVTFDYDDASAKKIKEIKYWARLTCGDSVDENRTGLL</sequence>
<dbReference type="InterPro" id="IPR003406">
    <property type="entry name" value="Glyco_trans_14"/>
</dbReference>
<keyword evidence="6" id="KW-1133">Transmembrane helix</keyword>
<organism evidence="7">
    <name type="scientific">Populus alba</name>
    <name type="common">White poplar</name>
    <dbReference type="NCBI Taxonomy" id="43335"/>
    <lineage>
        <taxon>Eukaryota</taxon>
        <taxon>Viridiplantae</taxon>
        <taxon>Streptophyta</taxon>
        <taxon>Embryophyta</taxon>
        <taxon>Tracheophyta</taxon>
        <taxon>Spermatophyta</taxon>
        <taxon>Magnoliopsida</taxon>
        <taxon>eudicotyledons</taxon>
        <taxon>Gunneridae</taxon>
        <taxon>Pentapetalae</taxon>
        <taxon>rosids</taxon>
        <taxon>fabids</taxon>
        <taxon>Malpighiales</taxon>
        <taxon>Salicaceae</taxon>
        <taxon>Saliceae</taxon>
        <taxon>Populus</taxon>
    </lineage>
</organism>
<feature type="transmembrane region" description="Helical" evidence="6">
    <location>
        <begin position="12"/>
        <end position="31"/>
    </location>
</feature>
<dbReference type="GO" id="GO:0016020">
    <property type="term" value="C:membrane"/>
    <property type="evidence" value="ECO:0007669"/>
    <property type="project" value="UniProtKB-SubCell"/>
</dbReference>
<evidence type="ECO:0000256" key="5">
    <source>
        <dbReference type="ARBA" id="ARBA00023180"/>
    </source>
</evidence>
<evidence type="ECO:0000256" key="3">
    <source>
        <dbReference type="ARBA" id="ARBA00022679"/>
    </source>
</evidence>
<evidence type="ECO:0000313" key="7">
    <source>
        <dbReference type="EMBL" id="TKR98795.1"/>
    </source>
</evidence>
<reference evidence="7" key="1">
    <citation type="submission" date="2018-10" db="EMBL/GenBank/DDBJ databases">
        <title>Population genomic analysis revealed the cold adaptation of white poplar.</title>
        <authorList>
            <person name="Liu Y.-J."/>
        </authorList>
    </citation>
    <scope>NUCLEOTIDE SEQUENCE [LARGE SCALE GENOMIC DNA]</scope>
    <source>
        <strain evidence="7">PAL-ZL1</strain>
    </source>
</reference>
<name>A0A4V6A7E8_POPAL</name>
<keyword evidence="5" id="KW-0325">Glycoprotein</keyword>
<accession>A0A4V6A7E8</accession>
<dbReference type="PANTHER" id="PTHR31042">
    <property type="entry name" value="CORE-2/I-BRANCHING BETA-1,6-N-ACETYLGLUCOSAMINYLTRANSFERASE FAMILY PROTEIN-RELATED"/>
    <property type="match status" value="1"/>
</dbReference>
<dbReference type="GO" id="GO:0016757">
    <property type="term" value="F:glycosyltransferase activity"/>
    <property type="evidence" value="ECO:0007669"/>
    <property type="project" value="UniProtKB-KW"/>
</dbReference>
<evidence type="ECO:0000256" key="2">
    <source>
        <dbReference type="ARBA" id="ARBA00022676"/>
    </source>
</evidence>
<comment type="caution">
    <text evidence="7">The sequence shown here is derived from an EMBL/GenBank/DDBJ whole genome shotgun (WGS) entry which is preliminary data.</text>
</comment>
<dbReference type="AlphaFoldDB" id="A0A4V6A7E8"/>
<evidence type="ECO:0008006" key="8">
    <source>
        <dbReference type="Google" id="ProtNLM"/>
    </source>
</evidence>
<evidence type="ECO:0000256" key="6">
    <source>
        <dbReference type="SAM" id="Phobius"/>
    </source>
</evidence>
<dbReference type="Pfam" id="PF02485">
    <property type="entry name" value="Branch"/>
    <property type="match status" value="2"/>
</dbReference>
<keyword evidence="3" id="KW-0808">Transferase</keyword>
<keyword evidence="2" id="KW-0328">Glycosyltransferase</keyword>
<comment type="subcellular location">
    <subcellularLocation>
        <location evidence="1">Membrane</location>
        <topology evidence="1">Single-pass type II membrane protein</topology>
    </subcellularLocation>
</comment>
<keyword evidence="4 6" id="KW-0472">Membrane</keyword>
<dbReference type="PANTHER" id="PTHR31042:SF70">
    <property type="entry name" value="OS01G0695200 PROTEIN"/>
    <property type="match status" value="1"/>
</dbReference>
<keyword evidence="6" id="KW-0812">Transmembrane</keyword>
<evidence type="ECO:0000256" key="1">
    <source>
        <dbReference type="ARBA" id="ARBA00004606"/>
    </source>
</evidence>
<dbReference type="InterPro" id="IPR044174">
    <property type="entry name" value="BC10-like"/>
</dbReference>
<dbReference type="EMBL" id="RCHU01000660">
    <property type="protein sequence ID" value="TKR98795.1"/>
    <property type="molecule type" value="Genomic_DNA"/>
</dbReference>
<evidence type="ECO:0000256" key="4">
    <source>
        <dbReference type="ARBA" id="ARBA00023136"/>
    </source>
</evidence>